<evidence type="ECO:0000313" key="1">
    <source>
        <dbReference type="EMBL" id="GEC14224.1"/>
    </source>
</evidence>
<dbReference type="Proteomes" id="UP000318825">
    <property type="component" value="Unassembled WGS sequence"/>
</dbReference>
<proteinExistence type="predicted"/>
<name>A0A4Y3W5E9_NITWI</name>
<reference evidence="1 2" key="1">
    <citation type="submission" date="2019-06" db="EMBL/GenBank/DDBJ databases">
        <title>Whole genome shotgun sequence of Nitrobacter winogradskyi NBRC 14297.</title>
        <authorList>
            <person name="Hosoyama A."/>
            <person name="Uohara A."/>
            <person name="Ohji S."/>
            <person name="Ichikawa N."/>
        </authorList>
    </citation>
    <scope>NUCLEOTIDE SEQUENCE [LARGE SCALE GENOMIC DNA]</scope>
    <source>
        <strain evidence="1 2">NBRC 14297</strain>
    </source>
</reference>
<accession>A0A4Y3W5E9</accession>
<gene>
    <name evidence="1" type="ORF">NWI01_01160</name>
</gene>
<protein>
    <submittedName>
        <fullName evidence="1">Uncharacterized protein</fullName>
    </submittedName>
</protein>
<dbReference type="EMBL" id="BJNF01000002">
    <property type="protein sequence ID" value="GEC14224.1"/>
    <property type="molecule type" value="Genomic_DNA"/>
</dbReference>
<evidence type="ECO:0000313" key="2">
    <source>
        <dbReference type="Proteomes" id="UP000318825"/>
    </source>
</evidence>
<dbReference type="AlphaFoldDB" id="A0A4Y3W5E9"/>
<organism evidence="1 2">
    <name type="scientific">Nitrobacter winogradskyi</name>
    <name type="common">Nitrobacter agilis</name>
    <dbReference type="NCBI Taxonomy" id="913"/>
    <lineage>
        <taxon>Bacteria</taxon>
        <taxon>Pseudomonadati</taxon>
        <taxon>Pseudomonadota</taxon>
        <taxon>Alphaproteobacteria</taxon>
        <taxon>Hyphomicrobiales</taxon>
        <taxon>Nitrobacteraceae</taxon>
        <taxon>Nitrobacter</taxon>
    </lineage>
</organism>
<comment type="caution">
    <text evidence="1">The sequence shown here is derived from an EMBL/GenBank/DDBJ whole genome shotgun (WGS) entry which is preliminary data.</text>
</comment>
<sequence length="101" mass="11206">MRKGPSDLADIPLFATDEAISSAFLGPGKTSEWRQIAALLETRGLPKIDALMGGRYVPAVRAFFDKEYGLIDRAPRLAPSGVEDLGAWNRERPKQRRVRPV</sequence>